<keyword evidence="2" id="KW-0812">Transmembrane</keyword>
<name>A0A9D4L1V2_DREPO</name>
<protein>
    <submittedName>
        <fullName evidence="3">Uncharacterized protein</fullName>
    </submittedName>
</protein>
<sequence>MLTLSPASHNRPDKEFVLTNENNTDFINFQWSFHVLWKGVITNPEPTGTCQLFNGNADFTTQAPVSFTQAPESRSVSTSGYVGIGIGVFVIVLVAAAVVVFVYKRRRRQLHTEDPYSRYSPKADKCDVPADTDNVPKPLPQRSEQKPRRSYLELDGAVYDEIEDVASSISQPDSGYLTLVTASHLTDIPAPLKTKDEQLISVRVTSYETPTTTI</sequence>
<feature type="transmembrane region" description="Helical" evidence="2">
    <location>
        <begin position="81"/>
        <end position="103"/>
    </location>
</feature>
<keyword evidence="4" id="KW-1185">Reference proteome</keyword>
<reference evidence="3" key="2">
    <citation type="submission" date="2020-11" db="EMBL/GenBank/DDBJ databases">
        <authorList>
            <person name="McCartney M.A."/>
            <person name="Auch B."/>
            <person name="Kono T."/>
            <person name="Mallez S."/>
            <person name="Becker A."/>
            <person name="Gohl D.M."/>
            <person name="Silverstein K.A.T."/>
            <person name="Koren S."/>
            <person name="Bechman K.B."/>
            <person name="Herman A."/>
            <person name="Abrahante J.E."/>
            <person name="Garbe J."/>
        </authorList>
    </citation>
    <scope>NUCLEOTIDE SEQUENCE</scope>
    <source>
        <strain evidence="3">Duluth1</strain>
        <tissue evidence="3">Whole animal</tissue>
    </source>
</reference>
<keyword evidence="2" id="KW-1133">Transmembrane helix</keyword>
<dbReference type="AlphaFoldDB" id="A0A9D4L1V2"/>
<accession>A0A9D4L1V2</accession>
<proteinExistence type="predicted"/>
<feature type="compositionally biased region" description="Basic and acidic residues" evidence="1">
    <location>
        <begin position="114"/>
        <end position="128"/>
    </location>
</feature>
<keyword evidence="2" id="KW-0472">Membrane</keyword>
<dbReference type="EMBL" id="JAIWYP010000003">
    <property type="protein sequence ID" value="KAH3850295.1"/>
    <property type="molecule type" value="Genomic_DNA"/>
</dbReference>
<feature type="region of interest" description="Disordered" evidence="1">
    <location>
        <begin position="114"/>
        <end position="148"/>
    </location>
</feature>
<evidence type="ECO:0000313" key="3">
    <source>
        <dbReference type="EMBL" id="KAH3850295.1"/>
    </source>
</evidence>
<evidence type="ECO:0000256" key="1">
    <source>
        <dbReference type="SAM" id="MobiDB-lite"/>
    </source>
</evidence>
<evidence type="ECO:0000313" key="4">
    <source>
        <dbReference type="Proteomes" id="UP000828390"/>
    </source>
</evidence>
<organism evidence="3 4">
    <name type="scientific">Dreissena polymorpha</name>
    <name type="common">Zebra mussel</name>
    <name type="synonym">Mytilus polymorpha</name>
    <dbReference type="NCBI Taxonomy" id="45954"/>
    <lineage>
        <taxon>Eukaryota</taxon>
        <taxon>Metazoa</taxon>
        <taxon>Spiralia</taxon>
        <taxon>Lophotrochozoa</taxon>
        <taxon>Mollusca</taxon>
        <taxon>Bivalvia</taxon>
        <taxon>Autobranchia</taxon>
        <taxon>Heteroconchia</taxon>
        <taxon>Euheterodonta</taxon>
        <taxon>Imparidentia</taxon>
        <taxon>Neoheterodontei</taxon>
        <taxon>Myida</taxon>
        <taxon>Dreissenoidea</taxon>
        <taxon>Dreissenidae</taxon>
        <taxon>Dreissena</taxon>
    </lineage>
</organism>
<evidence type="ECO:0000256" key="2">
    <source>
        <dbReference type="SAM" id="Phobius"/>
    </source>
</evidence>
<dbReference type="Proteomes" id="UP000828390">
    <property type="component" value="Unassembled WGS sequence"/>
</dbReference>
<reference evidence="3" key="1">
    <citation type="journal article" date="2019" name="bioRxiv">
        <title>The Genome of the Zebra Mussel, Dreissena polymorpha: A Resource for Invasive Species Research.</title>
        <authorList>
            <person name="McCartney M.A."/>
            <person name="Auch B."/>
            <person name="Kono T."/>
            <person name="Mallez S."/>
            <person name="Zhang Y."/>
            <person name="Obille A."/>
            <person name="Becker A."/>
            <person name="Abrahante J.E."/>
            <person name="Garbe J."/>
            <person name="Badalamenti J.P."/>
            <person name="Herman A."/>
            <person name="Mangelson H."/>
            <person name="Liachko I."/>
            <person name="Sullivan S."/>
            <person name="Sone E.D."/>
            <person name="Koren S."/>
            <person name="Silverstein K.A.T."/>
            <person name="Beckman K.B."/>
            <person name="Gohl D.M."/>
        </authorList>
    </citation>
    <scope>NUCLEOTIDE SEQUENCE</scope>
    <source>
        <strain evidence="3">Duluth1</strain>
        <tissue evidence="3">Whole animal</tissue>
    </source>
</reference>
<comment type="caution">
    <text evidence="3">The sequence shown here is derived from an EMBL/GenBank/DDBJ whole genome shotgun (WGS) entry which is preliminary data.</text>
</comment>
<gene>
    <name evidence="3" type="ORF">DPMN_092703</name>
</gene>